<protein>
    <submittedName>
        <fullName evidence="10">Amino acid ABC transporter membrane protein, PAAT family (TC 3.A.1.3.-)</fullName>
    </submittedName>
</protein>
<keyword evidence="5" id="KW-0029">Amino-acid transport</keyword>
<comment type="similarity">
    <text evidence="8">Belongs to the binding-protein-dependent transport system permease family.</text>
</comment>
<dbReference type="AlphaFoldDB" id="A0A1M6YBM0"/>
<keyword evidence="2 8" id="KW-0813">Transport</keyword>
<feature type="domain" description="ABC transmembrane type-1" evidence="9">
    <location>
        <begin position="17"/>
        <end position="249"/>
    </location>
</feature>
<dbReference type="InterPro" id="IPR035906">
    <property type="entry name" value="MetI-like_sf"/>
</dbReference>
<evidence type="ECO:0000313" key="10">
    <source>
        <dbReference type="EMBL" id="SHL15385.1"/>
    </source>
</evidence>
<feature type="transmembrane region" description="Helical" evidence="8">
    <location>
        <begin position="129"/>
        <end position="147"/>
    </location>
</feature>
<comment type="subcellular location">
    <subcellularLocation>
        <location evidence="1 8">Cell membrane</location>
        <topology evidence="1 8">Multi-pass membrane protein</topology>
    </subcellularLocation>
</comment>
<dbReference type="GO" id="GO:0006865">
    <property type="term" value="P:amino acid transport"/>
    <property type="evidence" value="ECO:0007669"/>
    <property type="project" value="UniProtKB-KW"/>
</dbReference>
<feature type="transmembrane region" description="Helical" evidence="8">
    <location>
        <begin position="23"/>
        <end position="41"/>
    </location>
</feature>
<sequence length="260" mass="29451">MDAQTLMNITQQLAVGLLDSCKIFFLTLLFSMPLGLLVTFGRMSKWAPLKFLAPQTLVEKLKLAQSAEGKAENLPMGTRFAGGLFFFKPIQWIIKVFIAILRGTPLMLQLFAVYYGPYYLFGIPITNEYRFTAVIIAFSINYAAYFAEIYRAGIESIPVGQYEAATVLGYNKVQTFLRIVFPQMCKRIMPPVTNETITLVKDTSFAFVISYPEMFTIAKQISAAQTTIMPLIIAGVFYFIFNGIVAFVMDKIEKKMNYYH</sequence>
<evidence type="ECO:0000256" key="8">
    <source>
        <dbReference type="RuleBase" id="RU363032"/>
    </source>
</evidence>
<evidence type="ECO:0000256" key="6">
    <source>
        <dbReference type="ARBA" id="ARBA00022989"/>
    </source>
</evidence>
<keyword evidence="7 8" id="KW-0472">Membrane</keyword>
<dbReference type="CDD" id="cd06261">
    <property type="entry name" value="TM_PBP2"/>
    <property type="match status" value="1"/>
</dbReference>
<evidence type="ECO:0000313" key="11">
    <source>
        <dbReference type="Proteomes" id="UP000183975"/>
    </source>
</evidence>
<dbReference type="NCBIfam" id="TIGR01726">
    <property type="entry name" value="HEQRo_perm_3TM"/>
    <property type="match status" value="1"/>
</dbReference>
<dbReference type="RefSeq" id="WP_242949272.1">
    <property type="nucleotide sequence ID" value="NZ_FRAH01000072.1"/>
</dbReference>
<proteinExistence type="inferred from homology"/>
<dbReference type="PANTHER" id="PTHR30614:SF0">
    <property type="entry name" value="L-CYSTINE TRANSPORT SYSTEM PERMEASE PROTEIN TCYL"/>
    <property type="match status" value="1"/>
</dbReference>
<evidence type="ECO:0000256" key="7">
    <source>
        <dbReference type="ARBA" id="ARBA00023136"/>
    </source>
</evidence>
<keyword evidence="6 8" id="KW-1133">Transmembrane helix</keyword>
<accession>A0A1M6YBM0</accession>
<reference evidence="10 11" key="1">
    <citation type="submission" date="2016-11" db="EMBL/GenBank/DDBJ databases">
        <authorList>
            <person name="Jaros S."/>
            <person name="Januszkiewicz K."/>
            <person name="Wedrychowicz H."/>
        </authorList>
    </citation>
    <scope>NUCLEOTIDE SEQUENCE [LARGE SCALE GENOMIC DNA]</scope>
    <source>
        <strain evidence="10 11">DSM 14214</strain>
    </source>
</reference>
<dbReference type="Proteomes" id="UP000183975">
    <property type="component" value="Unassembled WGS sequence"/>
</dbReference>
<name>A0A1M6YBM0_9FIRM</name>
<dbReference type="Gene3D" id="1.10.3720.10">
    <property type="entry name" value="MetI-like"/>
    <property type="match status" value="1"/>
</dbReference>
<dbReference type="GO" id="GO:0043190">
    <property type="term" value="C:ATP-binding cassette (ABC) transporter complex"/>
    <property type="evidence" value="ECO:0007669"/>
    <property type="project" value="InterPro"/>
</dbReference>
<evidence type="ECO:0000256" key="2">
    <source>
        <dbReference type="ARBA" id="ARBA00022448"/>
    </source>
</evidence>
<feature type="transmembrane region" description="Helical" evidence="8">
    <location>
        <begin position="228"/>
        <end position="249"/>
    </location>
</feature>
<evidence type="ECO:0000259" key="9">
    <source>
        <dbReference type="PROSITE" id="PS50928"/>
    </source>
</evidence>
<dbReference type="GO" id="GO:0022857">
    <property type="term" value="F:transmembrane transporter activity"/>
    <property type="evidence" value="ECO:0007669"/>
    <property type="project" value="InterPro"/>
</dbReference>
<dbReference type="InterPro" id="IPR043429">
    <property type="entry name" value="ArtM/GltK/GlnP/TcyL/YhdX-like"/>
</dbReference>
<dbReference type="InterPro" id="IPR000515">
    <property type="entry name" value="MetI-like"/>
</dbReference>
<evidence type="ECO:0000256" key="3">
    <source>
        <dbReference type="ARBA" id="ARBA00022475"/>
    </source>
</evidence>
<feature type="transmembrane region" description="Helical" evidence="8">
    <location>
        <begin position="96"/>
        <end position="117"/>
    </location>
</feature>
<evidence type="ECO:0000256" key="5">
    <source>
        <dbReference type="ARBA" id="ARBA00022970"/>
    </source>
</evidence>
<keyword evidence="11" id="KW-1185">Reference proteome</keyword>
<dbReference type="InterPro" id="IPR010065">
    <property type="entry name" value="AA_ABC_transptr_permease_3TM"/>
</dbReference>
<dbReference type="PANTHER" id="PTHR30614">
    <property type="entry name" value="MEMBRANE COMPONENT OF AMINO ACID ABC TRANSPORTER"/>
    <property type="match status" value="1"/>
</dbReference>
<gene>
    <name evidence="10" type="ORF">SAMN02745138_02964</name>
</gene>
<organism evidence="10 11">
    <name type="scientific">Anaerotignum lactatifermentans DSM 14214</name>
    <dbReference type="NCBI Taxonomy" id="1121323"/>
    <lineage>
        <taxon>Bacteria</taxon>
        <taxon>Bacillati</taxon>
        <taxon>Bacillota</taxon>
        <taxon>Clostridia</taxon>
        <taxon>Lachnospirales</taxon>
        <taxon>Anaerotignaceae</taxon>
        <taxon>Anaerotignum</taxon>
    </lineage>
</organism>
<dbReference type="PROSITE" id="PS50928">
    <property type="entry name" value="ABC_TM1"/>
    <property type="match status" value="1"/>
</dbReference>
<dbReference type="Pfam" id="PF00528">
    <property type="entry name" value="BPD_transp_1"/>
    <property type="match status" value="1"/>
</dbReference>
<dbReference type="SUPFAM" id="SSF161098">
    <property type="entry name" value="MetI-like"/>
    <property type="match status" value="1"/>
</dbReference>
<keyword evidence="4 8" id="KW-0812">Transmembrane</keyword>
<dbReference type="EMBL" id="FRAH01000072">
    <property type="protein sequence ID" value="SHL15385.1"/>
    <property type="molecule type" value="Genomic_DNA"/>
</dbReference>
<evidence type="ECO:0000256" key="4">
    <source>
        <dbReference type="ARBA" id="ARBA00022692"/>
    </source>
</evidence>
<evidence type="ECO:0000256" key="1">
    <source>
        <dbReference type="ARBA" id="ARBA00004651"/>
    </source>
</evidence>
<keyword evidence="3" id="KW-1003">Cell membrane</keyword>